<gene>
    <name evidence="2" type="ORF">JG688_00008368</name>
</gene>
<keyword evidence="3" id="KW-1185">Reference proteome</keyword>
<comment type="caution">
    <text evidence="2">The sequence shown here is derived from an EMBL/GenBank/DDBJ whole genome shotgun (WGS) entry which is preliminary data.</text>
</comment>
<evidence type="ECO:0000256" key="1">
    <source>
        <dbReference type="SAM" id="Coils"/>
    </source>
</evidence>
<dbReference type="Proteomes" id="UP000709295">
    <property type="component" value="Unassembled WGS sequence"/>
</dbReference>
<name>A0A8J5IIF4_9STRA</name>
<organism evidence="2 3">
    <name type="scientific">Phytophthora aleatoria</name>
    <dbReference type="NCBI Taxonomy" id="2496075"/>
    <lineage>
        <taxon>Eukaryota</taxon>
        <taxon>Sar</taxon>
        <taxon>Stramenopiles</taxon>
        <taxon>Oomycota</taxon>
        <taxon>Peronosporomycetes</taxon>
        <taxon>Peronosporales</taxon>
        <taxon>Peronosporaceae</taxon>
        <taxon>Phytophthora</taxon>
    </lineage>
</organism>
<sequence>AAVKKLSRYCCSNCGASELFLYCWKGCRHVQNIKSFYAETKSIQQELEMLRGTIYEQEIRFREFELQLQLQKERDNYQKEVDESQRAKTRLREVFAASKQSLEDQARDLVRLQQQEAQSELQLRLADEKGYDDYGCLPSNPAWI</sequence>
<dbReference type="AlphaFoldDB" id="A0A8J5IIF4"/>
<accession>A0A8J5IIF4</accession>
<feature type="non-terminal residue" evidence="2">
    <location>
        <position position="1"/>
    </location>
</feature>
<evidence type="ECO:0000313" key="3">
    <source>
        <dbReference type="Proteomes" id="UP000709295"/>
    </source>
</evidence>
<evidence type="ECO:0000313" key="2">
    <source>
        <dbReference type="EMBL" id="KAG6962972.1"/>
    </source>
</evidence>
<dbReference type="EMBL" id="JAENGY010000437">
    <property type="protein sequence ID" value="KAG6962972.1"/>
    <property type="molecule type" value="Genomic_DNA"/>
</dbReference>
<proteinExistence type="predicted"/>
<protein>
    <submittedName>
        <fullName evidence="2">Uncharacterized protein</fullName>
    </submittedName>
</protein>
<feature type="coiled-coil region" evidence="1">
    <location>
        <begin position="67"/>
        <end position="129"/>
    </location>
</feature>
<reference evidence="2" key="1">
    <citation type="submission" date="2021-01" db="EMBL/GenBank/DDBJ databases">
        <title>Phytophthora aleatoria, a newly-described species from Pinus radiata is distinct from Phytophthora cactorum isolates based on comparative genomics.</title>
        <authorList>
            <person name="Mcdougal R."/>
            <person name="Panda P."/>
            <person name="Williams N."/>
            <person name="Studholme D.J."/>
        </authorList>
    </citation>
    <scope>NUCLEOTIDE SEQUENCE</scope>
    <source>
        <strain evidence="2">NZFS 4037</strain>
    </source>
</reference>
<keyword evidence="1" id="KW-0175">Coiled coil</keyword>